<reference evidence="2 3" key="1">
    <citation type="submission" date="2018-04" db="EMBL/GenBank/DDBJ databases">
        <title>WGS assembly of Panicum hallii var. hallii HAL2.</title>
        <authorList>
            <person name="Lovell J."/>
            <person name="Jenkins J."/>
            <person name="Lowry D."/>
            <person name="Mamidi S."/>
            <person name="Sreedasyam A."/>
            <person name="Weng X."/>
            <person name="Barry K."/>
            <person name="Bonette J."/>
            <person name="Campitelli B."/>
            <person name="Daum C."/>
            <person name="Gordon S."/>
            <person name="Gould B."/>
            <person name="Lipzen A."/>
            <person name="MacQueen A."/>
            <person name="Palacio-Mejia J."/>
            <person name="Plott C."/>
            <person name="Shakirov E."/>
            <person name="Shu S."/>
            <person name="Yoshinaga Y."/>
            <person name="Zane M."/>
            <person name="Rokhsar D."/>
            <person name="Grimwood J."/>
            <person name="Schmutz J."/>
            <person name="Juenger T."/>
        </authorList>
    </citation>
    <scope>NUCLEOTIDE SEQUENCE [LARGE SCALE GENOMIC DNA]</scope>
    <source>
        <strain evidence="3">cv. HAL2</strain>
    </source>
</reference>
<evidence type="ECO:0000313" key="3">
    <source>
        <dbReference type="Proteomes" id="UP000244336"/>
    </source>
</evidence>
<keyword evidence="1" id="KW-0472">Membrane</keyword>
<dbReference type="Proteomes" id="UP000244336">
    <property type="component" value="Chromosome 6"/>
</dbReference>
<protein>
    <submittedName>
        <fullName evidence="2">Uncharacterized protein</fullName>
    </submittedName>
</protein>
<dbReference type="AlphaFoldDB" id="A0A2T7DAE3"/>
<proteinExistence type="predicted"/>
<keyword evidence="3" id="KW-1185">Reference proteome</keyword>
<keyword evidence="1" id="KW-0812">Transmembrane</keyword>
<sequence length="160" mass="18268">MPRPARCSCSPPRAAGELLPADVRIGRRFRGTPASFPAETLRRRRSSCRRVAVPSRAAPASCKRSRRALTPPSCHPNESLPPRRRILEIIQTRGPRFTSGGWTASHVLRRTKPQKGALFTYFIWMLSFFFYNGRHPGWPSNVEHRIEVFPGRTCYFGYKT</sequence>
<organism evidence="2 3">
    <name type="scientific">Panicum hallii var. hallii</name>
    <dbReference type="NCBI Taxonomy" id="1504633"/>
    <lineage>
        <taxon>Eukaryota</taxon>
        <taxon>Viridiplantae</taxon>
        <taxon>Streptophyta</taxon>
        <taxon>Embryophyta</taxon>
        <taxon>Tracheophyta</taxon>
        <taxon>Spermatophyta</taxon>
        <taxon>Magnoliopsida</taxon>
        <taxon>Liliopsida</taxon>
        <taxon>Poales</taxon>
        <taxon>Poaceae</taxon>
        <taxon>PACMAD clade</taxon>
        <taxon>Panicoideae</taxon>
        <taxon>Panicodae</taxon>
        <taxon>Paniceae</taxon>
        <taxon>Panicinae</taxon>
        <taxon>Panicum</taxon>
        <taxon>Panicum sect. Panicum</taxon>
    </lineage>
</organism>
<dbReference type="Gramene" id="PUZ52571">
    <property type="protein sequence ID" value="PUZ52571"/>
    <property type="gene ID" value="GQ55_6G281500"/>
</dbReference>
<dbReference type="EMBL" id="CM009754">
    <property type="protein sequence ID" value="PUZ52571.1"/>
    <property type="molecule type" value="Genomic_DNA"/>
</dbReference>
<keyword evidence="1" id="KW-1133">Transmembrane helix</keyword>
<accession>A0A2T7DAE3</accession>
<gene>
    <name evidence="2" type="ORF">GQ55_6G281500</name>
</gene>
<name>A0A2T7DAE3_9POAL</name>
<evidence type="ECO:0000256" key="1">
    <source>
        <dbReference type="SAM" id="Phobius"/>
    </source>
</evidence>
<feature type="transmembrane region" description="Helical" evidence="1">
    <location>
        <begin position="116"/>
        <end position="133"/>
    </location>
</feature>
<evidence type="ECO:0000313" key="2">
    <source>
        <dbReference type="EMBL" id="PUZ52571.1"/>
    </source>
</evidence>